<evidence type="ECO:0000256" key="6">
    <source>
        <dbReference type="RuleBase" id="RU003355"/>
    </source>
</evidence>
<reference evidence="8" key="1">
    <citation type="submission" date="2018-12" db="EMBL/GenBank/DDBJ databases">
        <authorList>
            <person name="Sun L."/>
            <person name="Chen Z."/>
        </authorList>
    </citation>
    <scope>NUCLEOTIDE SEQUENCE [LARGE SCALE GENOMIC DNA]</scope>
    <source>
        <strain evidence="8">3-2-2</strain>
    </source>
</reference>
<dbReference type="PANTHER" id="PTHR43399">
    <property type="entry name" value="SUBTILISIN-RELATED"/>
    <property type="match status" value="1"/>
</dbReference>
<sequence>MNQLVHGIPFRVVQQLDTVKEVPKGIELIQAPKIWQDTKGKGIVIAVLDTGCDTDHPDLKDRIIGGRNFTDDDRGNPEIFQDYNGHGTHVAGTIAASENNLGVVGVAPEASLLIVKVLNRRGSGLHEWIIKGINFAIEQKADIISMSLGGPDDNSKLHEAIKQAVCNNILVVCASGNDGDGSDLTDEFAYPGRYNEVICVGAVNHERLSSDFTSSHDEVDLVAPGEEILSTYLNGQYATLSGTSMATPHVSGALALIKVLANKSFGRQLSEAELYAQLIKRTVPLGFSPKLEGNGIVYLTVPEHIAKIFDQEFAATILNACIGDSPLKV</sequence>
<evidence type="ECO:0000256" key="3">
    <source>
        <dbReference type="ARBA" id="ARBA00022801"/>
    </source>
</evidence>
<keyword evidence="9" id="KW-1185">Reference proteome</keyword>
<feature type="active site" description="Charge relay system" evidence="5">
    <location>
        <position position="244"/>
    </location>
</feature>
<dbReference type="Gene3D" id="3.40.50.200">
    <property type="entry name" value="Peptidase S8/S53 domain"/>
    <property type="match status" value="1"/>
</dbReference>
<dbReference type="PROSITE" id="PS00137">
    <property type="entry name" value="SUBTILASE_HIS"/>
    <property type="match status" value="1"/>
</dbReference>
<gene>
    <name evidence="8" type="ORF">D4T97_005655</name>
</gene>
<name>A0A429Y4D2_9BACI</name>
<dbReference type="Pfam" id="PF00082">
    <property type="entry name" value="Peptidase_S8"/>
    <property type="match status" value="1"/>
</dbReference>
<dbReference type="PRINTS" id="PR00723">
    <property type="entry name" value="SUBTILISIN"/>
</dbReference>
<dbReference type="GO" id="GO:0004252">
    <property type="term" value="F:serine-type endopeptidase activity"/>
    <property type="evidence" value="ECO:0007669"/>
    <property type="project" value="UniProtKB-UniRule"/>
</dbReference>
<keyword evidence="2 5" id="KW-0645">Protease</keyword>
<keyword evidence="4 5" id="KW-0720">Serine protease</keyword>
<dbReference type="GO" id="GO:0006508">
    <property type="term" value="P:proteolysis"/>
    <property type="evidence" value="ECO:0007669"/>
    <property type="project" value="UniProtKB-KW"/>
</dbReference>
<dbReference type="PROSITE" id="PS00138">
    <property type="entry name" value="SUBTILASE_SER"/>
    <property type="match status" value="1"/>
</dbReference>
<dbReference type="PROSITE" id="PS00136">
    <property type="entry name" value="SUBTILASE_ASP"/>
    <property type="match status" value="1"/>
</dbReference>
<evidence type="ECO:0000256" key="4">
    <source>
        <dbReference type="ARBA" id="ARBA00022825"/>
    </source>
</evidence>
<dbReference type="EMBL" id="QYTV02000002">
    <property type="protein sequence ID" value="RST76261.1"/>
    <property type="molecule type" value="Genomic_DNA"/>
</dbReference>
<dbReference type="InterPro" id="IPR023828">
    <property type="entry name" value="Peptidase_S8_Ser-AS"/>
</dbReference>
<evidence type="ECO:0000256" key="1">
    <source>
        <dbReference type="ARBA" id="ARBA00011073"/>
    </source>
</evidence>
<organism evidence="8 9">
    <name type="scientific">Siminovitchia acidinfaciens</name>
    <dbReference type="NCBI Taxonomy" id="2321395"/>
    <lineage>
        <taxon>Bacteria</taxon>
        <taxon>Bacillati</taxon>
        <taxon>Bacillota</taxon>
        <taxon>Bacilli</taxon>
        <taxon>Bacillales</taxon>
        <taxon>Bacillaceae</taxon>
        <taxon>Siminovitchia</taxon>
    </lineage>
</organism>
<comment type="similarity">
    <text evidence="1 5 6">Belongs to the peptidase S8 family.</text>
</comment>
<feature type="active site" description="Charge relay system" evidence="5">
    <location>
        <position position="86"/>
    </location>
</feature>
<protein>
    <submittedName>
        <fullName evidence="8">Serine protease</fullName>
    </submittedName>
</protein>
<dbReference type="InterPro" id="IPR051048">
    <property type="entry name" value="Peptidase_S8/S53_subtilisin"/>
</dbReference>
<dbReference type="SUPFAM" id="SSF52743">
    <property type="entry name" value="Subtilisin-like"/>
    <property type="match status" value="1"/>
</dbReference>
<evidence type="ECO:0000259" key="7">
    <source>
        <dbReference type="Pfam" id="PF00082"/>
    </source>
</evidence>
<proteinExistence type="inferred from homology"/>
<dbReference type="RefSeq" id="WP_126048587.1">
    <property type="nucleotide sequence ID" value="NZ_QYTV02000002.1"/>
</dbReference>
<dbReference type="InterPro" id="IPR000209">
    <property type="entry name" value="Peptidase_S8/S53_dom"/>
</dbReference>
<evidence type="ECO:0000256" key="5">
    <source>
        <dbReference type="PROSITE-ProRule" id="PRU01240"/>
    </source>
</evidence>
<comment type="caution">
    <text evidence="8">The sequence shown here is derived from an EMBL/GenBank/DDBJ whole genome shotgun (WGS) entry which is preliminary data.</text>
</comment>
<dbReference type="InterPro" id="IPR015500">
    <property type="entry name" value="Peptidase_S8_subtilisin-rel"/>
</dbReference>
<dbReference type="AlphaFoldDB" id="A0A429Y4D2"/>
<dbReference type="PANTHER" id="PTHR43399:SF4">
    <property type="entry name" value="CELL WALL-ASSOCIATED PROTEASE"/>
    <property type="match status" value="1"/>
</dbReference>
<dbReference type="InterPro" id="IPR023827">
    <property type="entry name" value="Peptidase_S8_Asp-AS"/>
</dbReference>
<evidence type="ECO:0000256" key="2">
    <source>
        <dbReference type="ARBA" id="ARBA00022670"/>
    </source>
</evidence>
<dbReference type="CDD" id="cd07477">
    <property type="entry name" value="Peptidases_S8_Subtilisin_subset"/>
    <property type="match status" value="1"/>
</dbReference>
<dbReference type="InterPro" id="IPR022398">
    <property type="entry name" value="Peptidase_S8_His-AS"/>
</dbReference>
<evidence type="ECO:0000313" key="9">
    <source>
        <dbReference type="Proteomes" id="UP000287156"/>
    </source>
</evidence>
<feature type="active site" description="Charge relay system" evidence="5">
    <location>
        <position position="49"/>
    </location>
</feature>
<dbReference type="PROSITE" id="PS51892">
    <property type="entry name" value="SUBTILASE"/>
    <property type="match status" value="1"/>
</dbReference>
<keyword evidence="3 5" id="KW-0378">Hydrolase</keyword>
<evidence type="ECO:0000313" key="8">
    <source>
        <dbReference type="EMBL" id="RST76261.1"/>
    </source>
</evidence>
<dbReference type="InterPro" id="IPR034202">
    <property type="entry name" value="Subtilisin_Carlsberg-like"/>
</dbReference>
<dbReference type="InterPro" id="IPR036852">
    <property type="entry name" value="Peptidase_S8/S53_dom_sf"/>
</dbReference>
<feature type="domain" description="Peptidase S8/S53" evidence="7">
    <location>
        <begin position="40"/>
        <end position="283"/>
    </location>
</feature>
<accession>A0A429Y4D2</accession>
<dbReference type="OrthoDB" id="9798386at2"/>
<dbReference type="Proteomes" id="UP000287156">
    <property type="component" value="Unassembled WGS sequence"/>
</dbReference>